<dbReference type="InterPro" id="IPR027417">
    <property type="entry name" value="P-loop_NTPase"/>
</dbReference>
<dbReference type="PROSITE" id="PS51194">
    <property type="entry name" value="HELICASE_CTER"/>
    <property type="match status" value="1"/>
</dbReference>
<feature type="region of interest" description="Disordered" evidence="2">
    <location>
        <begin position="1855"/>
        <end position="1912"/>
    </location>
</feature>
<dbReference type="InterPro" id="IPR029063">
    <property type="entry name" value="SAM-dependent_MTases_sf"/>
</dbReference>
<protein>
    <recommendedName>
        <fullName evidence="3">Helicase C-terminal domain-containing protein</fullName>
    </recommendedName>
</protein>
<dbReference type="Gene3D" id="3.40.50.150">
    <property type="entry name" value="Vaccinia Virus protein VP39"/>
    <property type="match status" value="1"/>
</dbReference>
<dbReference type="SUPFAM" id="SSF53335">
    <property type="entry name" value="S-adenosyl-L-methionine-dependent methyltransferases"/>
    <property type="match status" value="1"/>
</dbReference>
<feature type="compositionally biased region" description="Basic and acidic residues" evidence="2">
    <location>
        <begin position="83"/>
        <end position="94"/>
    </location>
</feature>
<dbReference type="InterPro" id="IPR001650">
    <property type="entry name" value="Helicase_C-like"/>
</dbReference>
<gene>
    <name evidence="4" type="ORF">SDC9_54522</name>
</gene>
<evidence type="ECO:0000259" key="3">
    <source>
        <dbReference type="PROSITE" id="PS51194"/>
    </source>
</evidence>
<organism evidence="4">
    <name type="scientific">bioreactor metagenome</name>
    <dbReference type="NCBI Taxonomy" id="1076179"/>
    <lineage>
        <taxon>unclassified sequences</taxon>
        <taxon>metagenomes</taxon>
        <taxon>ecological metagenomes</taxon>
    </lineage>
</organism>
<evidence type="ECO:0000256" key="2">
    <source>
        <dbReference type="SAM" id="MobiDB-lite"/>
    </source>
</evidence>
<name>A0A644WWD7_9ZZZZ</name>
<feature type="coiled-coil region" evidence="1">
    <location>
        <begin position="1800"/>
        <end position="1851"/>
    </location>
</feature>
<evidence type="ECO:0000256" key="1">
    <source>
        <dbReference type="SAM" id="Coils"/>
    </source>
</evidence>
<dbReference type="PANTHER" id="PTHR41313:SF1">
    <property type="entry name" value="DNA METHYLASE ADENINE-SPECIFIC DOMAIN-CONTAINING PROTEIN"/>
    <property type="match status" value="1"/>
</dbReference>
<dbReference type="InterPro" id="IPR052933">
    <property type="entry name" value="DNA_Protect_Modify"/>
</dbReference>
<feature type="region of interest" description="Disordered" evidence="2">
    <location>
        <begin position="22"/>
        <end position="237"/>
    </location>
</feature>
<dbReference type="SMART" id="SM00490">
    <property type="entry name" value="HELICc"/>
    <property type="match status" value="1"/>
</dbReference>
<dbReference type="PRINTS" id="PR00507">
    <property type="entry name" value="N12N6MTFRASE"/>
</dbReference>
<accession>A0A644WWD7</accession>
<keyword evidence="1" id="KW-0175">Coiled coil</keyword>
<feature type="compositionally biased region" description="Basic and acidic residues" evidence="2">
    <location>
        <begin position="149"/>
        <end position="187"/>
    </location>
</feature>
<sequence>MARRSRKAPPGQLEFDLWGLDEQTADEQITDAAETATGVEGADHEQVRGAGDAALEDPRARAVPEPGRPGSVLHRAGPAGAGPDHRAGAADRGEPPVAAGQDVLFEGDLSQGHGTPDDGATDSGGGRDAATRLGQRPEPAAGRGPAGVEPDHAERREPHHVGRADAGRPRPDALDGRSGAESERLGRADLVLGGPGRGGDPEAVSGRAPEPAGRSGDDPLPARSPLTPETGPEPASAAPVARFVPATHDDLAPSGAKARFRANIAAIETARLLVAQERPATIDEQQTLARWSSWGAVPEVFDESKQDWSTERVQLRSLLTPDEWDAAARTTINAHYTDPLIVRQMWRAMTALGFDGGRVLEPGSGLGTFLGMAPERARMTGVELDPVTAAISRALYPHAEVRGESFADTRLPEASFDAAIGNVPFSDVTLHDPVHNPTRLSMHNHFILKSLRLTRPGGMVAVLTSQYTMDAQNPGARREMAMLADLVGAVRLPAGAHRRTAGTDVVTDLLILRRRDDGQSPADDLWETVTPISLDGQAAKINAYFDHYPEHVLGTLSIRQGMYGRPAVTVDGDLDRLETDLGDVLDQITFTARRRDLAFTAPTAEHQARQAARVPSPPQLWDGSIVATDTGFGTVVQGSVEPLEVPKSAGPELRALLGLRDAAHRLLDLEAATVDDTDEINAAREGLYRDYRRYVGRYKALNRYTLHRTGRTNDAGEDTYARKVPTAIRLLRSDPFGALVLALEQFDDTDQTATPAAIMTRRVVSPRTEPQGVDTPADAIAVSLDRTGRIDLPLIADMLGMDETEARQSLTGLVFTDPLTDELIHAPAYLSGDMRVKLEHATERAADDPAFQANVDALTEVVPEALGVEEISARMGAVRISADVHAQFLNELLRTRDVNVENPLPGMWEVRGGRQGLLATSEWGTERRPAPDIAQAIMEQKTLLVYDEIEDVDGKKRRVLNPLETTAAQEKADALQERFAEWVFEDPERARTLVAEYNRRFNSIVLRDYTDAGEYLSLPGLAENFTPRPHQRSAVARMIAEPSAGLFHEVGAGKTAEMIMGVMEMRRMGLIDKPVLVIPNHMLEQFSREWLQIYPQARILAASSKDLTADKRRLFVARASANEWDGVLMTQGAFEKIPLRTETQQAYIQAQVDDMREVLATATGENAMSVKRIQRKLLQLENKVKARIDTSRDAGVCFEDTGIDYVVVDEMHMYKNLATDSNIQDAAIEGSNRASDLHMKLEYLRSQGRERVVTGATATPISNSVTEAFVMQKYLRPDLLDAAGIGAFDAWAATFGQTVTQMEMAPTGNNTFRMKTRFAKFQNVPEMLKLWSIFADVKTAEDLQLPTPEIAERDDGRRAPATVAVQPTVELEQFIETLGRRAEKVASRSVSPSEDNMLTISTDGRKAALDIRMIVPRDPSGPTKVDLAADSIHRVWEQTKDNTYLDPITGQESSVRGALQLVFSDIGTPNPTQWNAYDELRAQLVARGMPPESIRYMHEAKTDVDKARLFAAARAGHVAVLMGSTQKMGVGTNVQNRAVALYHLDCPWRPSDIAQREGRILRQGNQNAEIGIVRFVTERSFDSYMWQGVERKATFIAQLMRGNLDSREIEEIDSSALSAAEAKAISSGNPLLLEHSTVHTEVSRLRRLERAYHRNESMLFHARDRASDHARSAAADIEALEAVLPRVTDTSGDKFHIELRGSTYTSRAEAAHALAAWAHDSDLKWAPRYASRDYGVIGQISGFDVIVSTSPALGADPVVNIRLDGVPRSGFIMTRQSFLDGGVGLIQRIENRASGIPSLLEQARSDLASAETERDDAEQRIGQPFRHAQALADAEKDLARIETQLAAMQEDIDHAAQPEPAPENPPSGLNVETVRAHRPALGVRPNPERTPVSSGAGSSAQPWARETPARGF</sequence>
<feature type="domain" description="Helicase C-terminal" evidence="3">
    <location>
        <begin position="1451"/>
        <end position="1615"/>
    </location>
</feature>
<proteinExistence type="predicted"/>
<comment type="caution">
    <text evidence="4">The sequence shown here is derived from an EMBL/GenBank/DDBJ whole genome shotgun (WGS) entry which is preliminary data.</text>
</comment>
<dbReference type="SUPFAM" id="SSF52540">
    <property type="entry name" value="P-loop containing nucleoside triphosphate hydrolases"/>
    <property type="match status" value="2"/>
</dbReference>
<dbReference type="EMBL" id="VSSQ01001425">
    <property type="protein sequence ID" value="MPM08210.1"/>
    <property type="molecule type" value="Genomic_DNA"/>
</dbReference>
<dbReference type="Gene3D" id="3.40.50.300">
    <property type="entry name" value="P-loop containing nucleotide triphosphate hydrolases"/>
    <property type="match status" value="2"/>
</dbReference>
<dbReference type="CDD" id="cd02440">
    <property type="entry name" value="AdoMet_MTases"/>
    <property type="match status" value="1"/>
</dbReference>
<reference evidence="4" key="1">
    <citation type="submission" date="2019-08" db="EMBL/GenBank/DDBJ databases">
        <authorList>
            <person name="Kucharzyk K."/>
            <person name="Murdoch R.W."/>
            <person name="Higgins S."/>
            <person name="Loffler F."/>
        </authorList>
    </citation>
    <scope>NUCLEOTIDE SEQUENCE</scope>
</reference>
<evidence type="ECO:0000313" key="4">
    <source>
        <dbReference type="EMBL" id="MPM08210.1"/>
    </source>
</evidence>
<feature type="compositionally biased region" description="Polar residues" evidence="2">
    <location>
        <begin position="1891"/>
        <end position="1901"/>
    </location>
</feature>
<dbReference type="PANTHER" id="PTHR41313">
    <property type="entry name" value="ADENINE-SPECIFIC METHYLTRANSFERASE"/>
    <property type="match status" value="1"/>
</dbReference>